<protein>
    <recommendedName>
        <fullName evidence="3">peptidylprolyl isomerase</fullName>
        <ecNumber evidence="3">5.2.1.8</ecNumber>
    </recommendedName>
</protein>
<dbReference type="Pfam" id="PF00254">
    <property type="entry name" value="FKBP_C"/>
    <property type="match status" value="1"/>
</dbReference>
<dbReference type="GO" id="GO:0003755">
    <property type="term" value="F:peptidyl-prolyl cis-trans isomerase activity"/>
    <property type="evidence" value="ECO:0007669"/>
    <property type="project" value="UniProtKB-KW"/>
</dbReference>
<keyword evidence="1" id="KW-0677">Repeat</keyword>
<reference evidence="5" key="1">
    <citation type="journal article" date="2020" name="J. Eukaryot. Microbiol.">
        <title>De novo Sequencing, Assembly and Annotation of the Transcriptome for the Free-Living Testate Amoeba Arcella intermedia.</title>
        <authorList>
            <person name="Ribeiro G.M."/>
            <person name="Porfirio-Sousa A.L."/>
            <person name="Maurer-Alcala X.X."/>
            <person name="Katz L.A."/>
            <person name="Lahr D.J.G."/>
        </authorList>
    </citation>
    <scope>NUCLEOTIDE SEQUENCE</scope>
</reference>
<dbReference type="PROSITE" id="PS50059">
    <property type="entry name" value="FKBP_PPIASE"/>
    <property type="match status" value="1"/>
</dbReference>
<name>A0A6B2LBX2_9EUKA</name>
<evidence type="ECO:0000313" key="5">
    <source>
        <dbReference type="EMBL" id="NDV34526.1"/>
    </source>
</evidence>
<proteinExistence type="predicted"/>
<feature type="domain" description="PPIase FKBP-type" evidence="4">
    <location>
        <begin position="17"/>
        <end position="103"/>
    </location>
</feature>
<dbReference type="InterPro" id="IPR011990">
    <property type="entry name" value="TPR-like_helical_dom_sf"/>
</dbReference>
<keyword evidence="2" id="KW-0802">TPR repeat</keyword>
<dbReference type="SUPFAM" id="SSF48452">
    <property type="entry name" value="TPR-like"/>
    <property type="match status" value="1"/>
</dbReference>
<evidence type="ECO:0000259" key="4">
    <source>
        <dbReference type="PROSITE" id="PS50059"/>
    </source>
</evidence>
<dbReference type="SUPFAM" id="SSF54534">
    <property type="entry name" value="FKBP-like"/>
    <property type="match status" value="1"/>
</dbReference>
<dbReference type="PANTHER" id="PTHR46512:SF9">
    <property type="entry name" value="PEPTIDYLPROLYL ISOMERASE"/>
    <property type="match status" value="1"/>
</dbReference>
<dbReference type="Gene3D" id="1.25.40.10">
    <property type="entry name" value="Tetratricopeptide repeat domain"/>
    <property type="match status" value="1"/>
</dbReference>
<comment type="catalytic activity">
    <reaction evidence="3">
        <text>[protein]-peptidylproline (omega=180) = [protein]-peptidylproline (omega=0)</text>
        <dbReference type="Rhea" id="RHEA:16237"/>
        <dbReference type="Rhea" id="RHEA-COMP:10747"/>
        <dbReference type="Rhea" id="RHEA-COMP:10748"/>
        <dbReference type="ChEBI" id="CHEBI:83833"/>
        <dbReference type="ChEBI" id="CHEBI:83834"/>
        <dbReference type="EC" id="5.2.1.8"/>
    </reaction>
</comment>
<sequence length="286" mass="32962">MLIKQISPTKNEYPDTEAKIKIHLVSKRSDDKILENTLRDGIPYEFRIGENMPCIDWAVATMRIGEEVLVLTSSEHAYGDCGHPPLIGPKENLIYYIKLLSAQPYVPLSTDVEEITKLSTENRILLATEHKEVGNEFFKRGIFKLAFDQYIKGSRILKYKPEKLESQIEKVKVLRGNLYRNIAAFYVTQKKWDKVIQNCTVALEDNDQDTLSYIRRGRAYAELEKFDLYEQDMQKAKQLDDLHAHSFQSDITKAEKVYANKFAHYAAKTKLYENNITKASKAGNLT</sequence>
<dbReference type="EMBL" id="GIBP01005557">
    <property type="protein sequence ID" value="NDV34526.1"/>
    <property type="molecule type" value="Transcribed_RNA"/>
</dbReference>
<dbReference type="Gene3D" id="3.10.50.40">
    <property type="match status" value="1"/>
</dbReference>
<organism evidence="5">
    <name type="scientific">Arcella intermedia</name>
    <dbReference type="NCBI Taxonomy" id="1963864"/>
    <lineage>
        <taxon>Eukaryota</taxon>
        <taxon>Amoebozoa</taxon>
        <taxon>Tubulinea</taxon>
        <taxon>Elardia</taxon>
        <taxon>Arcellinida</taxon>
        <taxon>Sphaerothecina</taxon>
        <taxon>Arcellidae</taxon>
        <taxon>Arcella</taxon>
    </lineage>
</organism>
<accession>A0A6B2LBX2</accession>
<keyword evidence="3" id="KW-0697">Rotamase</keyword>
<evidence type="ECO:0000256" key="1">
    <source>
        <dbReference type="ARBA" id="ARBA00022737"/>
    </source>
</evidence>
<evidence type="ECO:0000256" key="3">
    <source>
        <dbReference type="PROSITE-ProRule" id="PRU00277"/>
    </source>
</evidence>
<evidence type="ECO:0000256" key="2">
    <source>
        <dbReference type="ARBA" id="ARBA00022803"/>
    </source>
</evidence>
<dbReference type="EC" id="5.2.1.8" evidence="3"/>
<dbReference type="InterPro" id="IPR001179">
    <property type="entry name" value="PPIase_FKBP_dom"/>
</dbReference>
<keyword evidence="3" id="KW-0413">Isomerase</keyword>
<dbReference type="PANTHER" id="PTHR46512">
    <property type="entry name" value="PEPTIDYLPROLYL ISOMERASE"/>
    <property type="match status" value="1"/>
</dbReference>
<dbReference type="InterPro" id="IPR050754">
    <property type="entry name" value="FKBP4/5/8-like"/>
</dbReference>
<dbReference type="InterPro" id="IPR046357">
    <property type="entry name" value="PPIase_dom_sf"/>
</dbReference>
<dbReference type="AlphaFoldDB" id="A0A6B2LBX2"/>